<evidence type="ECO:0000313" key="3">
    <source>
        <dbReference type="Proteomes" id="UP000827092"/>
    </source>
</evidence>
<dbReference type="Proteomes" id="UP000827092">
    <property type="component" value="Unassembled WGS sequence"/>
</dbReference>
<keyword evidence="3" id="KW-1185">Reference proteome</keyword>
<sequence>MQIGKASTYIKRPAMHTSRFVSNKVYGISPSRTNVGEHTKRASQQEVNDAKEARMDMRLPLLMYWEKLHPAMRSVENNDGICRL</sequence>
<dbReference type="EMBL" id="JAFNEN010000559">
    <property type="protein sequence ID" value="KAG8180556.1"/>
    <property type="molecule type" value="Genomic_DNA"/>
</dbReference>
<proteinExistence type="predicted"/>
<protein>
    <submittedName>
        <fullName evidence="2">Uncharacterized protein</fullName>
    </submittedName>
</protein>
<name>A0AAV6UBE0_9ARAC</name>
<organism evidence="2 3">
    <name type="scientific">Oedothorax gibbosus</name>
    <dbReference type="NCBI Taxonomy" id="931172"/>
    <lineage>
        <taxon>Eukaryota</taxon>
        <taxon>Metazoa</taxon>
        <taxon>Ecdysozoa</taxon>
        <taxon>Arthropoda</taxon>
        <taxon>Chelicerata</taxon>
        <taxon>Arachnida</taxon>
        <taxon>Araneae</taxon>
        <taxon>Araneomorphae</taxon>
        <taxon>Entelegynae</taxon>
        <taxon>Araneoidea</taxon>
        <taxon>Linyphiidae</taxon>
        <taxon>Erigoninae</taxon>
        <taxon>Oedothorax</taxon>
    </lineage>
</organism>
<feature type="region of interest" description="Disordered" evidence="1">
    <location>
        <begin position="28"/>
        <end position="51"/>
    </location>
</feature>
<dbReference type="AlphaFoldDB" id="A0AAV6UBE0"/>
<evidence type="ECO:0000313" key="2">
    <source>
        <dbReference type="EMBL" id="KAG8180556.1"/>
    </source>
</evidence>
<reference evidence="2 3" key="1">
    <citation type="journal article" date="2022" name="Nat. Ecol. Evol.">
        <title>A masculinizing supergene underlies an exaggerated male reproductive morph in a spider.</title>
        <authorList>
            <person name="Hendrickx F."/>
            <person name="De Corte Z."/>
            <person name="Sonet G."/>
            <person name="Van Belleghem S.M."/>
            <person name="Kostlbacher S."/>
            <person name="Vangestel C."/>
        </authorList>
    </citation>
    <scope>NUCLEOTIDE SEQUENCE [LARGE SCALE GENOMIC DNA]</scope>
    <source>
        <strain evidence="2">W744_W776</strain>
    </source>
</reference>
<evidence type="ECO:0000256" key="1">
    <source>
        <dbReference type="SAM" id="MobiDB-lite"/>
    </source>
</evidence>
<comment type="caution">
    <text evidence="2">The sequence shown here is derived from an EMBL/GenBank/DDBJ whole genome shotgun (WGS) entry which is preliminary data.</text>
</comment>
<gene>
    <name evidence="2" type="ORF">JTE90_018176</name>
</gene>
<accession>A0AAV6UBE0</accession>